<reference evidence="3 4" key="1">
    <citation type="submission" date="2017-08" db="EMBL/GenBank/DDBJ databases">
        <title>Lysobacter sylvestris genome.</title>
        <authorList>
            <person name="Zhang D.-C."/>
            <person name="Albuquerque L."/>
            <person name="Franca L."/>
            <person name="Froufe H.J.C."/>
            <person name="Barroso C."/>
            <person name="Egas C."/>
            <person name="Da Costa M."/>
            <person name="Margesin R."/>
        </authorList>
    </citation>
    <scope>NUCLEOTIDE SEQUENCE [LARGE SCALE GENOMIC DNA]</scope>
    <source>
        <strain evidence="3 4">AM20-91</strain>
    </source>
</reference>
<name>A0A2K1PYL8_9GAMM</name>
<dbReference type="CDD" id="cd00093">
    <property type="entry name" value="HTH_XRE"/>
    <property type="match status" value="1"/>
</dbReference>
<dbReference type="Proteomes" id="UP000236220">
    <property type="component" value="Unassembled WGS sequence"/>
</dbReference>
<dbReference type="InterPro" id="IPR010982">
    <property type="entry name" value="Lambda_DNA-bd_dom_sf"/>
</dbReference>
<evidence type="ECO:0000313" key="3">
    <source>
        <dbReference type="EMBL" id="PNS07881.1"/>
    </source>
</evidence>
<gene>
    <name evidence="3" type="ORF">Lysil_2057</name>
</gene>
<keyword evidence="1" id="KW-0472">Membrane</keyword>
<protein>
    <submittedName>
        <fullName evidence="3">Helix-turn-helix protein</fullName>
    </submittedName>
</protein>
<keyword evidence="4" id="KW-1185">Reference proteome</keyword>
<comment type="caution">
    <text evidence="3">The sequence shown here is derived from an EMBL/GenBank/DDBJ whole genome shotgun (WGS) entry which is preliminary data.</text>
</comment>
<dbReference type="AlphaFoldDB" id="A0A2K1PYL8"/>
<dbReference type="InterPro" id="IPR050400">
    <property type="entry name" value="Bact_Cytoskel_RodZ"/>
</dbReference>
<proteinExistence type="predicted"/>
<accession>A0A2K1PYL8</accession>
<dbReference type="PANTHER" id="PTHR34475">
    <property type="match status" value="1"/>
</dbReference>
<dbReference type="InterPro" id="IPR001387">
    <property type="entry name" value="Cro/C1-type_HTH"/>
</dbReference>
<evidence type="ECO:0000256" key="1">
    <source>
        <dbReference type="SAM" id="Phobius"/>
    </source>
</evidence>
<organism evidence="3 4">
    <name type="scientific">Solilutibacter silvestris</name>
    <dbReference type="NCBI Taxonomy" id="1645665"/>
    <lineage>
        <taxon>Bacteria</taxon>
        <taxon>Pseudomonadati</taxon>
        <taxon>Pseudomonadota</taxon>
        <taxon>Gammaproteobacteria</taxon>
        <taxon>Lysobacterales</taxon>
        <taxon>Lysobacteraceae</taxon>
        <taxon>Solilutibacter</taxon>
    </lineage>
</organism>
<keyword evidence="1" id="KW-1133">Transmembrane helix</keyword>
<dbReference type="SMART" id="SM00530">
    <property type="entry name" value="HTH_XRE"/>
    <property type="match status" value="1"/>
</dbReference>
<sequence length="270" mass="28434">MTATAEHGTLLRIARKAQGMTLEEAAQRTRIPARTLDALESGEWERAGAGVFVRGQLRSYGRLLGVDTSSWMEQAPAVEPPKLVSHQRTPMAQRFADEIGRKLVYVVITLTIAIPVWLMATRSPVTALPGETASLEMPKNAVPATTQPAASVQTAQAQPATQPQQAVAMASMAPVPGQAGVPATALSIRFDGQSWMQAYAPDGSVIEKGLVKGGESRSFASGQLGRITLGNASQVHVEHAGQAVDLAPYIRSDVARFAVSSDGTPGAVSN</sequence>
<feature type="domain" description="HTH cro/C1-type" evidence="2">
    <location>
        <begin position="11"/>
        <end position="43"/>
    </location>
</feature>
<dbReference type="GO" id="GO:0003677">
    <property type="term" value="F:DNA binding"/>
    <property type="evidence" value="ECO:0007669"/>
    <property type="project" value="InterPro"/>
</dbReference>
<evidence type="ECO:0000313" key="4">
    <source>
        <dbReference type="Proteomes" id="UP000236220"/>
    </source>
</evidence>
<dbReference type="RefSeq" id="WP_103076022.1">
    <property type="nucleotide sequence ID" value="NZ_NPZB01000002.1"/>
</dbReference>
<dbReference type="Pfam" id="PF13413">
    <property type="entry name" value="HTH_25"/>
    <property type="match status" value="1"/>
</dbReference>
<evidence type="ECO:0000259" key="2">
    <source>
        <dbReference type="PROSITE" id="PS50943"/>
    </source>
</evidence>
<dbReference type="InterPro" id="IPR025194">
    <property type="entry name" value="RodZ-like_C"/>
</dbReference>
<dbReference type="PROSITE" id="PS50943">
    <property type="entry name" value="HTH_CROC1"/>
    <property type="match status" value="1"/>
</dbReference>
<dbReference type="Pfam" id="PF13464">
    <property type="entry name" value="RodZ_C"/>
    <property type="match status" value="1"/>
</dbReference>
<dbReference type="Gene3D" id="1.10.260.40">
    <property type="entry name" value="lambda repressor-like DNA-binding domains"/>
    <property type="match status" value="1"/>
</dbReference>
<dbReference type="EMBL" id="NPZB01000002">
    <property type="protein sequence ID" value="PNS07881.1"/>
    <property type="molecule type" value="Genomic_DNA"/>
</dbReference>
<keyword evidence="1" id="KW-0812">Transmembrane</keyword>
<dbReference type="OrthoDB" id="9790252at2"/>
<feature type="transmembrane region" description="Helical" evidence="1">
    <location>
        <begin position="103"/>
        <end position="120"/>
    </location>
</feature>
<dbReference type="PANTHER" id="PTHR34475:SF1">
    <property type="entry name" value="CYTOSKELETON PROTEIN RODZ"/>
    <property type="match status" value="1"/>
</dbReference>
<dbReference type="SUPFAM" id="SSF47413">
    <property type="entry name" value="lambda repressor-like DNA-binding domains"/>
    <property type="match status" value="1"/>
</dbReference>